<dbReference type="EMBL" id="LAZR01050157">
    <property type="protein sequence ID" value="KKK87990.1"/>
    <property type="molecule type" value="Genomic_DNA"/>
</dbReference>
<sequence>MEAIQRGRVHFAPVSCQEAALPDSQPPDTPTDTALAAAWPQLAEMLEELAPAHDVQSVASVAFGMGFAVGVGEGAAEALRRFEAREKRERRDGV</sequence>
<organism evidence="1">
    <name type="scientific">marine sediment metagenome</name>
    <dbReference type="NCBI Taxonomy" id="412755"/>
    <lineage>
        <taxon>unclassified sequences</taxon>
        <taxon>metagenomes</taxon>
        <taxon>ecological metagenomes</taxon>
    </lineage>
</organism>
<accession>A0A0F8ZPR0</accession>
<name>A0A0F8ZPR0_9ZZZZ</name>
<protein>
    <submittedName>
        <fullName evidence="1">Uncharacterized protein</fullName>
    </submittedName>
</protein>
<dbReference type="AlphaFoldDB" id="A0A0F8ZPR0"/>
<gene>
    <name evidence="1" type="ORF">LCGC14_2747690</name>
</gene>
<evidence type="ECO:0000313" key="1">
    <source>
        <dbReference type="EMBL" id="KKK87990.1"/>
    </source>
</evidence>
<comment type="caution">
    <text evidence="1">The sequence shown here is derived from an EMBL/GenBank/DDBJ whole genome shotgun (WGS) entry which is preliminary data.</text>
</comment>
<reference evidence="1" key="1">
    <citation type="journal article" date="2015" name="Nature">
        <title>Complex archaea that bridge the gap between prokaryotes and eukaryotes.</title>
        <authorList>
            <person name="Spang A."/>
            <person name="Saw J.H."/>
            <person name="Jorgensen S.L."/>
            <person name="Zaremba-Niedzwiedzka K."/>
            <person name="Martijn J."/>
            <person name="Lind A.E."/>
            <person name="van Eijk R."/>
            <person name="Schleper C."/>
            <person name="Guy L."/>
            <person name="Ettema T.J."/>
        </authorList>
    </citation>
    <scope>NUCLEOTIDE SEQUENCE</scope>
</reference>
<proteinExistence type="predicted"/>